<evidence type="ECO:0000256" key="9">
    <source>
        <dbReference type="ARBA" id="ARBA00022553"/>
    </source>
</evidence>
<sequence>MEGQEAKQSTSPMQEPEPQYPVEEKQEGEEPELQKEKPHLEPEPKKHEHFEPELEKQPSPEPEKMLESETQKLPELELVKQPEPVKQPEVEKQLELDTLTQMKPDTENLLKFEPAQQLELSPVKEPEVSPVKQPEVSPVKEPEVSPVNQPEVSPVKEPELSPMKEPELSPVKEPELSPMKEPEVSPVKEPEVSPMKEPELSPVKEMELSPVKEPELSPVKEPELSPVKEPELSPVMQPELSPVMQPELSPVMQPELSPVKQPELSPVKQPELSPVKQPEVSPVKQPEVSPVKQPEVSPVKQPEVSPVKQPEVSPVKQPEVSPVKQTEPEPDQQPELEHAKEPEAEEKHKSSPVKQPEPEETEAQKKHEAEVPAKQPEMESGKLTETEAKQEAESGKNPKTELEKQEESPLGTQEEQEQQASEVETPAPIVPGSLAFAILEDEHTKTALCSSHTLIILRGLPGSGKTRLANAIRDHYQSLCTIVSADDYSVKHESSSVEQHKAIDEAVVASCTSGTAVVVVDDTNHAHGRLARLVELAEQHQYYTLFLEPRTEWSQDVEQLVQKTRRGLDKNQIQALKGPLEEACLPLFFGWFLCPTFQDKLRNMAKDFLKNLQGLEDFKKHLSDFTGEAEKEVVLEQYFQDKGMLHCTTKFCDYGKAEGSKEYAEQQAVKDRYGSMSELKLSALFLTPRTLGARVSLTEEQLQLWPAGAEKEAMPDADLPAGSRAHITLGCAEGVEPLQTGLDLLELVLLQQQGQEGEQVQDLDLGPLAYYGKGMWVLNLRESSLARACFCSYYGPKKDDGKKEAEKKKKFKCNLQ</sequence>
<keyword evidence="12" id="KW-0472">Membrane</keyword>
<reference evidence="18" key="1">
    <citation type="submission" date="2021-01" db="EMBL/GenBank/DDBJ databases">
        <title>A chromosome-scale assembly of European eel, Anguilla anguilla.</title>
        <authorList>
            <person name="Henkel C."/>
            <person name="Jong-Raadsen S.A."/>
            <person name="Dufour S."/>
            <person name="Weltzien F.-A."/>
            <person name="Palstra A.P."/>
            <person name="Pelster B."/>
            <person name="Spaink H.P."/>
            <person name="Van Den Thillart G.E."/>
            <person name="Jansen H."/>
            <person name="Zahm M."/>
            <person name="Klopp C."/>
            <person name="Cedric C."/>
            <person name="Louis A."/>
            <person name="Berthelot C."/>
            <person name="Parey E."/>
            <person name="Roest Crollius H."/>
            <person name="Montfort J."/>
            <person name="Robinson-Rechavi M."/>
            <person name="Bucao C."/>
            <person name="Bouchez O."/>
            <person name="Gislard M."/>
            <person name="Lluch J."/>
            <person name="Milhes M."/>
            <person name="Lampietro C."/>
            <person name="Lopez Roques C."/>
            <person name="Donnadieu C."/>
            <person name="Braasch I."/>
            <person name="Desvignes T."/>
            <person name="Postlethwait J."/>
            <person name="Bobe J."/>
            <person name="Guiguen Y."/>
            <person name="Dirks R."/>
        </authorList>
    </citation>
    <scope>NUCLEOTIDE SEQUENCE</scope>
    <source>
        <strain evidence="18">Tag_6206</strain>
        <tissue evidence="18">Liver</tissue>
    </source>
</reference>
<keyword evidence="13" id="KW-0449">Lipoprotein</keyword>
<evidence type="ECO:0000313" key="18">
    <source>
        <dbReference type="EMBL" id="KAG5854863.1"/>
    </source>
</evidence>
<evidence type="ECO:0000256" key="15">
    <source>
        <dbReference type="ARBA" id="ARBA00045937"/>
    </source>
</evidence>
<dbReference type="AlphaFoldDB" id="A0A9D3S4W9"/>
<dbReference type="InterPro" id="IPR008431">
    <property type="entry name" value="CNPase"/>
</dbReference>
<keyword evidence="14" id="KW-0636">Prenylation</keyword>
<dbReference type="SUPFAM" id="SSF55144">
    <property type="entry name" value="LigT-like"/>
    <property type="match status" value="1"/>
</dbReference>
<name>A0A9D3S4W9_ANGAN</name>
<evidence type="ECO:0000256" key="3">
    <source>
        <dbReference type="ARBA" id="ARBA00004635"/>
    </source>
</evidence>
<comment type="subunit">
    <text evidence="5">Exists as monomers and homodimers.</text>
</comment>
<dbReference type="Pfam" id="PF13671">
    <property type="entry name" value="AAA_33"/>
    <property type="match status" value="1"/>
</dbReference>
<dbReference type="Gene3D" id="3.90.1740.10">
    <property type="entry name" value="2',3'-cyclic nucleotide 3'-phosphodiesterase superfamily"/>
    <property type="match status" value="1"/>
</dbReference>
<feature type="compositionally biased region" description="Basic and acidic residues" evidence="16">
    <location>
        <begin position="154"/>
        <end position="231"/>
    </location>
</feature>
<dbReference type="PANTHER" id="PTHR10156">
    <property type="entry name" value="2',3'-CYCLIC-NUCLEOTIDE 3'-PHOSPHODIESTERASE"/>
    <property type="match status" value="1"/>
</dbReference>
<dbReference type="InterPro" id="IPR009097">
    <property type="entry name" value="Cyclic_Pdiesterase"/>
</dbReference>
<organism evidence="18 19">
    <name type="scientific">Anguilla anguilla</name>
    <name type="common">European freshwater eel</name>
    <name type="synonym">Muraena anguilla</name>
    <dbReference type="NCBI Taxonomy" id="7936"/>
    <lineage>
        <taxon>Eukaryota</taxon>
        <taxon>Metazoa</taxon>
        <taxon>Chordata</taxon>
        <taxon>Craniata</taxon>
        <taxon>Vertebrata</taxon>
        <taxon>Euteleostomi</taxon>
        <taxon>Actinopterygii</taxon>
        <taxon>Neopterygii</taxon>
        <taxon>Teleostei</taxon>
        <taxon>Anguilliformes</taxon>
        <taxon>Anguillidae</taxon>
        <taxon>Anguilla</taxon>
    </lineage>
</organism>
<evidence type="ECO:0000256" key="16">
    <source>
        <dbReference type="SAM" id="MobiDB-lite"/>
    </source>
</evidence>
<keyword evidence="19" id="KW-1185">Reference proteome</keyword>
<evidence type="ECO:0000256" key="11">
    <source>
        <dbReference type="ARBA" id="ARBA00022884"/>
    </source>
</evidence>
<feature type="compositionally biased region" description="Basic and acidic residues" evidence="16">
    <location>
        <begin position="86"/>
        <end position="95"/>
    </location>
</feature>
<evidence type="ECO:0000256" key="10">
    <source>
        <dbReference type="ARBA" id="ARBA00022801"/>
    </source>
</evidence>
<dbReference type="GO" id="GO:0003723">
    <property type="term" value="F:RNA binding"/>
    <property type="evidence" value="ECO:0007669"/>
    <property type="project" value="UniProtKB-KW"/>
</dbReference>
<evidence type="ECO:0000256" key="7">
    <source>
        <dbReference type="ARBA" id="ARBA00014478"/>
    </source>
</evidence>
<evidence type="ECO:0000256" key="1">
    <source>
        <dbReference type="ARBA" id="ARBA00000610"/>
    </source>
</evidence>
<keyword evidence="9" id="KW-0597">Phosphoprotein</keyword>
<feature type="compositionally biased region" description="Basic and acidic residues" evidence="16">
    <location>
        <begin position="32"/>
        <end position="80"/>
    </location>
</feature>
<evidence type="ECO:0000256" key="2">
    <source>
        <dbReference type="ARBA" id="ARBA00004223"/>
    </source>
</evidence>
<keyword evidence="10" id="KW-0378">Hydrolase</keyword>
<evidence type="ECO:0000256" key="6">
    <source>
        <dbReference type="ARBA" id="ARBA00012317"/>
    </source>
</evidence>
<evidence type="ECO:0000256" key="12">
    <source>
        <dbReference type="ARBA" id="ARBA00023136"/>
    </source>
</evidence>
<keyword evidence="8" id="KW-0488">Methylation</keyword>
<dbReference type="InterPro" id="IPR047325">
    <property type="entry name" value="CNPase_cat"/>
</dbReference>
<evidence type="ECO:0000256" key="8">
    <source>
        <dbReference type="ARBA" id="ARBA00022481"/>
    </source>
</evidence>
<dbReference type="EMBL" id="JAFIRN010000002">
    <property type="protein sequence ID" value="KAG5854863.1"/>
    <property type="molecule type" value="Genomic_DNA"/>
</dbReference>
<dbReference type="PANTHER" id="PTHR10156:SF0">
    <property type="entry name" value="2',3'-CYCLIC-NUCLEOTIDE 3'-PHOSPHODIESTERASE"/>
    <property type="match status" value="1"/>
</dbReference>
<dbReference type="Gene3D" id="3.40.50.300">
    <property type="entry name" value="P-loop containing nucleotide triphosphate hydrolases"/>
    <property type="match status" value="1"/>
</dbReference>
<feature type="compositionally biased region" description="Polar residues" evidence="16">
    <location>
        <begin position="1"/>
        <end position="13"/>
    </location>
</feature>
<keyword evidence="11" id="KW-0694">RNA-binding</keyword>
<comment type="subcellular location">
    <subcellularLocation>
        <location evidence="2">Melanosome</location>
    </subcellularLocation>
    <subcellularLocation>
        <location evidence="3">Membrane</location>
        <topology evidence="3">Lipid-anchor</topology>
    </subcellularLocation>
</comment>
<comment type="function">
    <text evidence="15">Catalyzes the formation of 2'-nucleotide products from 2',3'-cyclic substrates. May participate in RNA metabolism in the myelinating cell, CNP is the third most abundant protein in central nervous system myelin.</text>
</comment>
<proteinExistence type="inferred from homology"/>
<feature type="compositionally biased region" description="Low complexity" evidence="16">
    <location>
        <begin position="128"/>
        <end position="137"/>
    </location>
</feature>
<protein>
    <recommendedName>
        <fullName evidence="7">2',3'-cyclic-nucleotide 3'-phosphodiesterase</fullName>
        <ecNumber evidence="6">3.1.4.37</ecNumber>
    </recommendedName>
</protein>
<dbReference type="GO" id="GO:0042470">
    <property type="term" value="C:melanosome"/>
    <property type="evidence" value="ECO:0007669"/>
    <property type="project" value="UniProtKB-SubCell"/>
</dbReference>
<feature type="domain" description="Cyclic nucleotide phosphodiesterase catalytic" evidence="17">
    <location>
        <begin position="585"/>
        <end position="811"/>
    </location>
</feature>
<accession>A0A9D3S4W9</accession>
<comment type="similarity">
    <text evidence="4">Belongs to the 2H phosphoesterase superfamily. CNPase family.</text>
</comment>
<comment type="catalytic activity">
    <reaction evidence="1">
        <text>a nucleoside 2',3'-cyclic phosphate + H2O = a nucleoside 2'-phosphate + H(+)</text>
        <dbReference type="Rhea" id="RHEA:14489"/>
        <dbReference type="ChEBI" id="CHEBI:15377"/>
        <dbReference type="ChEBI" id="CHEBI:15378"/>
        <dbReference type="ChEBI" id="CHEBI:66954"/>
        <dbReference type="ChEBI" id="CHEBI:78552"/>
        <dbReference type="EC" id="3.1.4.37"/>
    </reaction>
</comment>
<feature type="compositionally biased region" description="Basic and acidic residues" evidence="16">
    <location>
        <begin position="335"/>
        <end position="349"/>
    </location>
</feature>
<evidence type="ECO:0000256" key="4">
    <source>
        <dbReference type="ARBA" id="ARBA00008662"/>
    </source>
</evidence>
<evidence type="ECO:0000259" key="17">
    <source>
        <dbReference type="Pfam" id="PF05881"/>
    </source>
</evidence>
<gene>
    <name evidence="18" type="ORF">ANANG_G00042330</name>
</gene>
<evidence type="ECO:0000313" key="19">
    <source>
        <dbReference type="Proteomes" id="UP001044222"/>
    </source>
</evidence>
<dbReference type="GO" id="GO:0009214">
    <property type="term" value="P:cyclic nucleotide catabolic process"/>
    <property type="evidence" value="ECO:0007669"/>
    <property type="project" value="InterPro"/>
</dbReference>
<evidence type="ECO:0000256" key="14">
    <source>
        <dbReference type="ARBA" id="ARBA00023289"/>
    </source>
</evidence>
<dbReference type="InterPro" id="IPR027417">
    <property type="entry name" value="P-loop_NTPase"/>
</dbReference>
<dbReference type="GO" id="GO:0004113">
    <property type="term" value="F:2',3'-cyclic-nucleotide 3'-phosphodiesterase activity"/>
    <property type="evidence" value="ECO:0007669"/>
    <property type="project" value="UniProtKB-EC"/>
</dbReference>
<evidence type="ECO:0000256" key="13">
    <source>
        <dbReference type="ARBA" id="ARBA00023288"/>
    </source>
</evidence>
<dbReference type="Proteomes" id="UP001044222">
    <property type="component" value="Unassembled WGS sequence"/>
</dbReference>
<dbReference type="GO" id="GO:0016020">
    <property type="term" value="C:membrane"/>
    <property type="evidence" value="ECO:0007669"/>
    <property type="project" value="UniProtKB-SubCell"/>
</dbReference>
<dbReference type="Pfam" id="PF05881">
    <property type="entry name" value="CNPase"/>
    <property type="match status" value="1"/>
</dbReference>
<feature type="region of interest" description="Disordered" evidence="16">
    <location>
        <begin position="1"/>
        <end position="428"/>
    </location>
</feature>
<comment type="caution">
    <text evidence="18">The sequence shown here is derived from an EMBL/GenBank/DDBJ whole genome shotgun (WGS) entry which is preliminary data.</text>
</comment>
<dbReference type="EC" id="3.1.4.37" evidence="6"/>
<dbReference type="SUPFAM" id="SSF52540">
    <property type="entry name" value="P-loop containing nucleoside triphosphate hydrolases"/>
    <property type="match status" value="1"/>
</dbReference>
<evidence type="ECO:0000256" key="5">
    <source>
        <dbReference type="ARBA" id="ARBA00011781"/>
    </source>
</evidence>
<feature type="compositionally biased region" description="Basic and acidic residues" evidence="16">
    <location>
        <begin position="362"/>
        <end position="407"/>
    </location>
</feature>